<evidence type="ECO:0000313" key="2">
    <source>
        <dbReference type="Proteomes" id="UP000824998"/>
    </source>
</evidence>
<dbReference type="Proteomes" id="UP000824998">
    <property type="component" value="Unassembled WGS sequence"/>
</dbReference>
<name>A0A9P8C057_9HELO</name>
<dbReference type="AlphaFoldDB" id="A0A9P8C057"/>
<dbReference type="EMBL" id="MU251894">
    <property type="protein sequence ID" value="KAG9228612.1"/>
    <property type="molecule type" value="Genomic_DNA"/>
</dbReference>
<evidence type="ECO:0000313" key="1">
    <source>
        <dbReference type="EMBL" id="KAG9228612.1"/>
    </source>
</evidence>
<sequence length="257" mass="28122">MLKTYILAPNWTTAPPPEGPLHLGHILDDLTEFVPLNRDDTIPIDKENPPHINSDFKSTRSKLVSGDLGFMARIFGLVGVWAGAELHSKKEKDDSMKLPQVEKFVLLKKQKQPVYMVTGLKISRGGSLQSTNRKDKGVKLEGGLNAPGTPAAVEGQVGAQSTTTEGVSWKGSSPLIVAFRVRKIWYHQGEIMDKAHNAGAVLQDGSMKLKETAAPLMTDDGIQPSDVTADIELTTEMDTEDGEEVRWILPKLEEIEG</sequence>
<comment type="caution">
    <text evidence="1">The sequence shown here is derived from an EMBL/GenBank/DDBJ whole genome shotgun (WGS) entry which is preliminary data.</text>
</comment>
<protein>
    <submittedName>
        <fullName evidence="1">Uncharacterized protein</fullName>
    </submittedName>
</protein>
<gene>
    <name evidence="1" type="ORF">BJ875DRAFT_526086</name>
</gene>
<reference evidence="1" key="1">
    <citation type="journal article" date="2021" name="IMA Fungus">
        <title>Genomic characterization of three marine fungi, including Emericellopsis atlantica sp. nov. with signatures of a generalist lifestyle and marine biomass degradation.</title>
        <authorList>
            <person name="Hagestad O.C."/>
            <person name="Hou L."/>
            <person name="Andersen J.H."/>
            <person name="Hansen E.H."/>
            <person name="Altermark B."/>
            <person name="Li C."/>
            <person name="Kuhnert E."/>
            <person name="Cox R.J."/>
            <person name="Crous P.W."/>
            <person name="Spatafora J.W."/>
            <person name="Lail K."/>
            <person name="Amirebrahimi M."/>
            <person name="Lipzen A."/>
            <person name="Pangilinan J."/>
            <person name="Andreopoulos W."/>
            <person name="Hayes R.D."/>
            <person name="Ng V."/>
            <person name="Grigoriev I.V."/>
            <person name="Jackson S.A."/>
            <person name="Sutton T.D.S."/>
            <person name="Dobson A.D.W."/>
            <person name="Rama T."/>
        </authorList>
    </citation>
    <scope>NUCLEOTIDE SEQUENCE</scope>
    <source>
        <strain evidence="1">TRa018bII</strain>
    </source>
</reference>
<organism evidence="1 2">
    <name type="scientific">Amylocarpus encephaloides</name>
    <dbReference type="NCBI Taxonomy" id="45428"/>
    <lineage>
        <taxon>Eukaryota</taxon>
        <taxon>Fungi</taxon>
        <taxon>Dikarya</taxon>
        <taxon>Ascomycota</taxon>
        <taxon>Pezizomycotina</taxon>
        <taxon>Leotiomycetes</taxon>
        <taxon>Helotiales</taxon>
        <taxon>Helotiales incertae sedis</taxon>
        <taxon>Amylocarpus</taxon>
    </lineage>
</organism>
<dbReference type="OrthoDB" id="4500473at2759"/>
<keyword evidence="2" id="KW-1185">Reference proteome</keyword>
<proteinExistence type="predicted"/>
<accession>A0A9P8C057</accession>